<evidence type="ECO:0000313" key="1">
    <source>
        <dbReference type="EMBL" id="KON62621.1"/>
    </source>
</evidence>
<dbReference type="Gene3D" id="3.40.50.10400">
    <property type="entry name" value="Hypothetical protein PA1492"/>
    <property type="match status" value="1"/>
</dbReference>
<dbReference type="Pfam" id="PF14359">
    <property type="entry name" value="DUF4406"/>
    <property type="match status" value="1"/>
</dbReference>
<gene>
    <name evidence="1" type="ORF">KOEU_38940</name>
</gene>
<evidence type="ECO:0008006" key="3">
    <source>
        <dbReference type="Google" id="ProtNLM"/>
    </source>
</evidence>
<evidence type="ECO:0000313" key="2">
    <source>
        <dbReference type="Proteomes" id="UP000037566"/>
    </source>
</evidence>
<dbReference type="InterPro" id="IPR025518">
    <property type="entry name" value="DUF4406"/>
</dbReference>
<proteinExistence type="predicted"/>
<organism evidence="1 2">
    <name type="scientific">Komagataeibacter europaeus</name>
    <name type="common">Gluconacetobacter europaeus</name>
    <dbReference type="NCBI Taxonomy" id="33995"/>
    <lineage>
        <taxon>Bacteria</taxon>
        <taxon>Pseudomonadati</taxon>
        <taxon>Pseudomonadota</taxon>
        <taxon>Alphaproteobacteria</taxon>
        <taxon>Acetobacterales</taxon>
        <taxon>Acetobacteraceae</taxon>
        <taxon>Komagataeibacter</taxon>
    </lineage>
</organism>
<dbReference type="OrthoDB" id="2376767at2"/>
<dbReference type="RefSeq" id="WP_053324288.1">
    <property type="nucleotide sequence ID" value="NZ_LHUQ01000096.1"/>
</dbReference>
<dbReference type="STRING" id="33995.KOEU_38940"/>
<reference evidence="1" key="1">
    <citation type="submission" date="2015-08" db="EMBL/GenBank/DDBJ databases">
        <title>Draft genome sequence of Komagataeibacter europaeus CECT 8546 a cellulose producer strain from vinegar produced by the traditional method.</title>
        <authorList>
            <person name="Poehlein A."/>
            <person name="Valera M.J."/>
            <person name="Haack F.S."/>
            <person name="Mas A."/>
            <person name="Daniel R."/>
            <person name="Streit W.R."/>
            <person name="Mateo E."/>
        </authorList>
    </citation>
    <scope>NUCLEOTIDE SEQUENCE [LARGE SCALE GENOMIC DNA]</scope>
    <source>
        <strain evidence="1">CECT 8546</strain>
    </source>
</reference>
<comment type="caution">
    <text evidence="1">The sequence shown here is derived from an EMBL/GenBank/DDBJ whole genome shotgun (WGS) entry which is preliminary data.</text>
</comment>
<accession>A0A0M0ECE8</accession>
<sequence>MKVYIAGPMTGHENFNREAFNKEAARLVARGYVVLNPATLPSGLTQGEYMDICFAMVRAADGVLLLPGWKASAGATAEYHYAYKLGLKTFSVLNLPSADMDGYAELQV</sequence>
<protein>
    <recommendedName>
        <fullName evidence="3">Nucleoside 2-deoxyribosyltransferase</fullName>
    </recommendedName>
</protein>
<dbReference type="Proteomes" id="UP000037566">
    <property type="component" value="Unassembled WGS sequence"/>
</dbReference>
<dbReference type="PATRIC" id="fig|33995.3.peg.4306"/>
<name>A0A0M0ECE8_KOMEU</name>
<dbReference type="SUPFAM" id="SSF52309">
    <property type="entry name" value="N-(deoxy)ribosyltransferase-like"/>
    <property type="match status" value="1"/>
</dbReference>
<keyword evidence="2" id="KW-1185">Reference proteome</keyword>
<dbReference type="EMBL" id="LHUQ01000096">
    <property type="protein sequence ID" value="KON62621.1"/>
    <property type="molecule type" value="Genomic_DNA"/>
</dbReference>
<dbReference type="AlphaFoldDB" id="A0A0M0ECE8"/>